<dbReference type="InterPro" id="IPR050663">
    <property type="entry name" value="Ankyrin-SOCS_Box"/>
</dbReference>
<feature type="non-terminal residue" evidence="4">
    <location>
        <position position="70"/>
    </location>
</feature>
<keyword evidence="2 3" id="KW-0040">ANK repeat</keyword>
<comment type="caution">
    <text evidence="4">The sequence shown here is derived from an EMBL/GenBank/DDBJ whole genome shotgun (WGS) entry which is preliminary data.</text>
</comment>
<dbReference type="Proteomes" id="UP000243217">
    <property type="component" value="Unassembled WGS sequence"/>
</dbReference>
<dbReference type="GO" id="GO:0000976">
    <property type="term" value="F:transcription cis-regulatory region binding"/>
    <property type="evidence" value="ECO:0007669"/>
    <property type="project" value="TreeGrafter"/>
</dbReference>
<organism evidence="4 5">
    <name type="scientific">Thraustotheca clavata</name>
    <dbReference type="NCBI Taxonomy" id="74557"/>
    <lineage>
        <taxon>Eukaryota</taxon>
        <taxon>Sar</taxon>
        <taxon>Stramenopiles</taxon>
        <taxon>Oomycota</taxon>
        <taxon>Saprolegniomycetes</taxon>
        <taxon>Saprolegniales</taxon>
        <taxon>Achlyaceae</taxon>
        <taxon>Thraustotheca</taxon>
    </lineage>
</organism>
<keyword evidence="5" id="KW-1185">Reference proteome</keyword>
<sequence>MAKTLFIPAQANVNQTDQVLYGHIDSAFNRNKTPLHYAAENGHKDVVSLLISSQANVNQTDQVLYDDIDT</sequence>
<dbReference type="OrthoDB" id="194358at2759"/>
<dbReference type="GO" id="GO:0005634">
    <property type="term" value="C:nucleus"/>
    <property type="evidence" value="ECO:0007669"/>
    <property type="project" value="TreeGrafter"/>
</dbReference>
<dbReference type="GO" id="GO:0045944">
    <property type="term" value="P:positive regulation of transcription by RNA polymerase II"/>
    <property type="evidence" value="ECO:0007669"/>
    <property type="project" value="TreeGrafter"/>
</dbReference>
<dbReference type="Gene3D" id="1.25.40.20">
    <property type="entry name" value="Ankyrin repeat-containing domain"/>
    <property type="match status" value="1"/>
</dbReference>
<dbReference type="SMART" id="SM00248">
    <property type="entry name" value="ANK"/>
    <property type="match status" value="1"/>
</dbReference>
<accession>A0A1V9Y4C7</accession>
<proteinExistence type="predicted"/>
<dbReference type="InterPro" id="IPR036770">
    <property type="entry name" value="Ankyrin_rpt-contain_sf"/>
</dbReference>
<gene>
    <name evidence="4" type="ORF">THRCLA_23458</name>
</gene>
<reference evidence="4 5" key="1">
    <citation type="journal article" date="2014" name="Genome Biol. Evol.">
        <title>The secreted proteins of Achlya hypogyna and Thraustotheca clavata identify the ancestral oomycete secretome and reveal gene acquisitions by horizontal gene transfer.</title>
        <authorList>
            <person name="Misner I."/>
            <person name="Blouin N."/>
            <person name="Leonard G."/>
            <person name="Richards T.A."/>
            <person name="Lane C.E."/>
        </authorList>
    </citation>
    <scope>NUCLEOTIDE SEQUENCE [LARGE SCALE GENOMIC DNA]</scope>
    <source>
        <strain evidence="4 5">ATCC 34112</strain>
    </source>
</reference>
<dbReference type="PANTHER" id="PTHR24193:SF121">
    <property type="entry name" value="ADA2A-CONTAINING COMPLEX COMPONENT 3, ISOFORM D"/>
    <property type="match status" value="1"/>
</dbReference>
<dbReference type="AlphaFoldDB" id="A0A1V9Y4C7"/>
<protein>
    <submittedName>
        <fullName evidence="4">Uncharacterized protein</fullName>
    </submittedName>
</protein>
<dbReference type="PROSITE" id="PS50088">
    <property type="entry name" value="ANK_REPEAT"/>
    <property type="match status" value="1"/>
</dbReference>
<dbReference type="InterPro" id="IPR002110">
    <property type="entry name" value="Ankyrin_rpt"/>
</dbReference>
<dbReference type="PANTHER" id="PTHR24193">
    <property type="entry name" value="ANKYRIN REPEAT PROTEIN"/>
    <property type="match status" value="1"/>
</dbReference>
<dbReference type="EMBL" id="JNBS01005184">
    <property type="protein sequence ID" value="OQR80573.1"/>
    <property type="molecule type" value="Genomic_DNA"/>
</dbReference>
<evidence type="ECO:0000313" key="5">
    <source>
        <dbReference type="Proteomes" id="UP000243217"/>
    </source>
</evidence>
<keyword evidence="1" id="KW-0677">Repeat</keyword>
<dbReference type="PROSITE" id="PS50297">
    <property type="entry name" value="ANK_REP_REGION"/>
    <property type="match status" value="1"/>
</dbReference>
<dbReference type="Pfam" id="PF00023">
    <property type="entry name" value="Ank"/>
    <property type="match status" value="1"/>
</dbReference>
<evidence type="ECO:0000256" key="1">
    <source>
        <dbReference type="ARBA" id="ARBA00022737"/>
    </source>
</evidence>
<dbReference type="SUPFAM" id="SSF48403">
    <property type="entry name" value="Ankyrin repeat"/>
    <property type="match status" value="1"/>
</dbReference>
<evidence type="ECO:0000256" key="3">
    <source>
        <dbReference type="PROSITE-ProRule" id="PRU00023"/>
    </source>
</evidence>
<name>A0A1V9Y4C7_9STRA</name>
<evidence type="ECO:0000313" key="4">
    <source>
        <dbReference type="EMBL" id="OQR80573.1"/>
    </source>
</evidence>
<evidence type="ECO:0000256" key="2">
    <source>
        <dbReference type="ARBA" id="ARBA00023043"/>
    </source>
</evidence>
<feature type="repeat" description="ANK" evidence="3">
    <location>
        <begin position="30"/>
        <end position="62"/>
    </location>
</feature>